<keyword evidence="10" id="KW-1185">Reference proteome</keyword>
<comment type="similarity">
    <text evidence="7">Belongs to the MsrA Met sulfoxide reductase family.</text>
</comment>
<comment type="catalytic activity">
    <reaction evidence="4 7">
        <text>L-methionyl-[protein] + [thioredoxin]-disulfide + H2O = L-methionyl-(S)-S-oxide-[protein] + [thioredoxin]-dithiol</text>
        <dbReference type="Rhea" id="RHEA:14217"/>
        <dbReference type="Rhea" id="RHEA-COMP:10698"/>
        <dbReference type="Rhea" id="RHEA-COMP:10700"/>
        <dbReference type="Rhea" id="RHEA-COMP:12313"/>
        <dbReference type="Rhea" id="RHEA-COMP:12315"/>
        <dbReference type="ChEBI" id="CHEBI:15377"/>
        <dbReference type="ChEBI" id="CHEBI:16044"/>
        <dbReference type="ChEBI" id="CHEBI:29950"/>
        <dbReference type="ChEBI" id="CHEBI:44120"/>
        <dbReference type="ChEBI" id="CHEBI:50058"/>
        <dbReference type="EC" id="1.8.4.11"/>
    </reaction>
</comment>
<sequence>MNQYLDKTASLTPAAQRIICHKATEYPHTGAYNTVITHGTYLCRRCGLALFRGNSQFSSGCGWPSFDDDILNTVKRTPDSDGRRTEILCSRCDAHLGHVFTGESFTHKNLRHCVNSASLDFVADDKVLDTEEAIVAGGCFWGVEHFLKQIPGVLAVESGYTGGHTLDPSYDQICHGNTGHYEAVRVLYDPAQTDYRQVLKRFFEIHDPTQKTGQGPDLGQQYQSAVFYFNAEQQQIAESLIQQLKKRGYPVATRLLEAQPFWPAEEYHQNYYAKHHKAPYCHRPENRFGE</sequence>
<comment type="catalytic activity">
    <reaction evidence="5">
        <text>L-methionyl-[protein] + [thioredoxin]-disulfide + H2O = L-methionyl-(R)-S-oxide-[protein] + [thioredoxin]-dithiol</text>
        <dbReference type="Rhea" id="RHEA:24164"/>
        <dbReference type="Rhea" id="RHEA-COMP:10698"/>
        <dbReference type="Rhea" id="RHEA-COMP:10700"/>
        <dbReference type="Rhea" id="RHEA-COMP:12313"/>
        <dbReference type="Rhea" id="RHEA-COMP:12314"/>
        <dbReference type="ChEBI" id="CHEBI:15377"/>
        <dbReference type="ChEBI" id="CHEBI:16044"/>
        <dbReference type="ChEBI" id="CHEBI:29950"/>
        <dbReference type="ChEBI" id="CHEBI:45764"/>
        <dbReference type="ChEBI" id="CHEBI:50058"/>
        <dbReference type="EC" id="1.8.4.12"/>
    </reaction>
</comment>
<dbReference type="InterPro" id="IPR002579">
    <property type="entry name" value="Met_Sox_Rdtase_MsrB_dom"/>
</dbReference>
<dbReference type="PATRIC" id="fig|1122169.6.peg.2785"/>
<organism evidence="9 10">
    <name type="scientific">Legionella shakespearei DSM 23087</name>
    <dbReference type="NCBI Taxonomy" id="1122169"/>
    <lineage>
        <taxon>Bacteria</taxon>
        <taxon>Pseudomonadati</taxon>
        <taxon>Pseudomonadota</taxon>
        <taxon>Gammaproteobacteria</taxon>
        <taxon>Legionellales</taxon>
        <taxon>Legionellaceae</taxon>
        <taxon>Legionella</taxon>
    </lineage>
</organism>
<keyword evidence="2" id="KW-0511">Multifunctional enzyme</keyword>
<dbReference type="SUPFAM" id="SSF55068">
    <property type="entry name" value="Peptide methionine sulfoxide reductase"/>
    <property type="match status" value="1"/>
</dbReference>
<dbReference type="PROSITE" id="PS51790">
    <property type="entry name" value="MSRB"/>
    <property type="match status" value="1"/>
</dbReference>
<dbReference type="PANTHER" id="PTHR43774:SF1">
    <property type="entry name" value="PEPTIDE METHIONINE SULFOXIDE REDUCTASE MSRA 2"/>
    <property type="match status" value="1"/>
</dbReference>
<evidence type="ECO:0000256" key="2">
    <source>
        <dbReference type="ARBA" id="ARBA00023268"/>
    </source>
</evidence>
<feature type="active site" evidence="7">
    <location>
        <position position="139"/>
    </location>
</feature>
<evidence type="ECO:0000256" key="1">
    <source>
        <dbReference type="ARBA" id="ARBA00023002"/>
    </source>
</evidence>
<dbReference type="eggNOG" id="COG0225">
    <property type="taxonomic scope" value="Bacteria"/>
</dbReference>
<dbReference type="SUPFAM" id="SSF51316">
    <property type="entry name" value="Mss4-like"/>
    <property type="match status" value="1"/>
</dbReference>
<dbReference type="GO" id="GO:0033744">
    <property type="term" value="F:L-methionine:thioredoxin-disulfide S-oxidoreductase activity"/>
    <property type="evidence" value="ECO:0007669"/>
    <property type="project" value="RHEA"/>
</dbReference>
<dbReference type="InterPro" id="IPR002569">
    <property type="entry name" value="Met_Sox_Rdtase_MsrA_dom"/>
</dbReference>
<dbReference type="OrthoDB" id="4174719at2"/>
<gene>
    <name evidence="7" type="primary">msrA</name>
    <name evidence="9" type="ORF">Lsha_2430</name>
</gene>
<dbReference type="Pfam" id="PF01641">
    <property type="entry name" value="SelR"/>
    <property type="match status" value="1"/>
</dbReference>
<dbReference type="NCBIfam" id="TIGR00401">
    <property type="entry name" value="msrA"/>
    <property type="match status" value="1"/>
</dbReference>
<dbReference type="eggNOG" id="COG0229">
    <property type="taxonomic scope" value="Bacteria"/>
</dbReference>
<evidence type="ECO:0000256" key="5">
    <source>
        <dbReference type="ARBA" id="ARBA00048488"/>
    </source>
</evidence>
<dbReference type="Proteomes" id="UP000054600">
    <property type="component" value="Unassembled WGS sequence"/>
</dbReference>
<dbReference type="NCBIfam" id="NF004042">
    <property type="entry name" value="PRK05550.1"/>
    <property type="match status" value="1"/>
</dbReference>
<dbReference type="InterPro" id="IPR036509">
    <property type="entry name" value="Met_Sox_Rdtase_MsrA_sf"/>
</dbReference>
<dbReference type="RefSeq" id="WP_018578376.1">
    <property type="nucleotide sequence ID" value="NZ_KB892434.1"/>
</dbReference>
<dbReference type="Pfam" id="PF01625">
    <property type="entry name" value="PMSR"/>
    <property type="match status" value="1"/>
</dbReference>
<dbReference type="STRING" id="1122169.Lsha_2430"/>
<comment type="catalytic activity">
    <reaction evidence="6 7">
        <text>[thioredoxin]-disulfide + L-methionine + H2O = L-methionine (S)-S-oxide + [thioredoxin]-dithiol</text>
        <dbReference type="Rhea" id="RHEA:19993"/>
        <dbReference type="Rhea" id="RHEA-COMP:10698"/>
        <dbReference type="Rhea" id="RHEA-COMP:10700"/>
        <dbReference type="ChEBI" id="CHEBI:15377"/>
        <dbReference type="ChEBI" id="CHEBI:29950"/>
        <dbReference type="ChEBI" id="CHEBI:50058"/>
        <dbReference type="ChEBI" id="CHEBI:57844"/>
        <dbReference type="ChEBI" id="CHEBI:58772"/>
        <dbReference type="EC" id="1.8.4.11"/>
    </reaction>
</comment>
<dbReference type="GO" id="GO:0033743">
    <property type="term" value="F:peptide-methionine (R)-S-oxide reductase activity"/>
    <property type="evidence" value="ECO:0007669"/>
    <property type="project" value="UniProtKB-EC"/>
</dbReference>
<accession>A0A0W0YL37</accession>
<dbReference type="AlphaFoldDB" id="A0A0W0YL37"/>
<dbReference type="PANTHER" id="PTHR43774">
    <property type="entry name" value="PEPTIDE METHIONINE SULFOXIDE REDUCTASE"/>
    <property type="match status" value="1"/>
</dbReference>
<keyword evidence="1 7" id="KW-0560">Oxidoreductase</keyword>
<comment type="caution">
    <text evidence="9">The sequence shown here is derived from an EMBL/GenBank/DDBJ whole genome shotgun (WGS) entry which is preliminary data.</text>
</comment>
<evidence type="ECO:0000256" key="6">
    <source>
        <dbReference type="ARBA" id="ARBA00048782"/>
    </source>
</evidence>
<proteinExistence type="inferred from homology"/>
<dbReference type="EC" id="1.8.4.11" evidence="7"/>
<dbReference type="HAMAP" id="MF_01401">
    <property type="entry name" value="MsrA"/>
    <property type="match status" value="1"/>
</dbReference>
<evidence type="ECO:0000259" key="8">
    <source>
        <dbReference type="PROSITE" id="PS51790"/>
    </source>
</evidence>
<evidence type="ECO:0000313" key="10">
    <source>
        <dbReference type="Proteomes" id="UP000054600"/>
    </source>
</evidence>
<name>A0A0W0YL37_9GAMM</name>
<evidence type="ECO:0000256" key="4">
    <source>
        <dbReference type="ARBA" id="ARBA00047806"/>
    </source>
</evidence>
<dbReference type="Gene3D" id="2.170.150.20">
    <property type="entry name" value="Peptide methionine sulfoxide reductase"/>
    <property type="match status" value="1"/>
</dbReference>
<reference evidence="9 10" key="1">
    <citation type="submission" date="2015-11" db="EMBL/GenBank/DDBJ databases">
        <title>Genomic analysis of 38 Legionella species identifies large and diverse effector repertoires.</title>
        <authorList>
            <person name="Burstein D."/>
            <person name="Amaro F."/>
            <person name="Zusman T."/>
            <person name="Lifshitz Z."/>
            <person name="Cohen O."/>
            <person name="Gilbert J.A."/>
            <person name="Pupko T."/>
            <person name="Shuman H.A."/>
            <person name="Segal G."/>
        </authorList>
    </citation>
    <scope>NUCLEOTIDE SEQUENCE [LARGE SCALE GENOMIC DNA]</scope>
    <source>
        <strain evidence="9 10">ATCC 49655</strain>
    </source>
</reference>
<protein>
    <recommendedName>
        <fullName evidence="7">Peptide methionine sulfoxide reductase MsrA</fullName>
        <shortName evidence="7">Protein-methionine-S-oxide reductase</shortName>
        <ecNumber evidence="7">1.8.4.11</ecNumber>
    </recommendedName>
    <alternativeName>
        <fullName evidence="7">Peptide-methionine (S)-S-oxide reductase</fullName>
        <shortName evidence="7">Peptide Met(O) reductase</shortName>
    </alternativeName>
</protein>
<evidence type="ECO:0000256" key="7">
    <source>
        <dbReference type="HAMAP-Rule" id="MF_01401"/>
    </source>
</evidence>
<dbReference type="EMBL" id="LNYW01000066">
    <property type="protein sequence ID" value="KTD57589.1"/>
    <property type="molecule type" value="Genomic_DNA"/>
</dbReference>
<dbReference type="GO" id="GO:0008113">
    <property type="term" value="F:peptide-methionine (S)-S-oxide reductase activity"/>
    <property type="evidence" value="ECO:0007669"/>
    <property type="project" value="UniProtKB-UniRule"/>
</dbReference>
<dbReference type="Gene3D" id="3.30.1060.10">
    <property type="entry name" value="Peptide methionine sulphoxide reductase MsrA"/>
    <property type="match status" value="1"/>
</dbReference>
<evidence type="ECO:0000313" key="9">
    <source>
        <dbReference type="EMBL" id="KTD57589.1"/>
    </source>
</evidence>
<dbReference type="InterPro" id="IPR011057">
    <property type="entry name" value="Mss4-like_sf"/>
</dbReference>
<comment type="function">
    <text evidence="3 7">Has an important function as a repair enzyme for proteins that have been inactivated by oxidation. Catalyzes the reversible oxidation-reduction of methionine sulfoxide in proteins to methionine.</text>
</comment>
<feature type="domain" description="MsrB" evidence="8">
    <location>
        <begin position="4"/>
        <end position="124"/>
    </location>
</feature>
<evidence type="ECO:0000256" key="3">
    <source>
        <dbReference type="ARBA" id="ARBA00024679"/>
    </source>
</evidence>